<dbReference type="RefSeq" id="WP_245952362.1">
    <property type="nucleotide sequence ID" value="NZ_QREH01000001.1"/>
</dbReference>
<evidence type="ECO:0000256" key="1">
    <source>
        <dbReference type="ARBA" id="ARBA00003818"/>
    </source>
</evidence>
<dbReference type="InterPro" id="IPR016181">
    <property type="entry name" value="Acyl_CoA_acyltransferase"/>
</dbReference>
<evidence type="ECO:0000256" key="3">
    <source>
        <dbReference type="ARBA" id="ARBA00007832"/>
    </source>
</evidence>
<keyword evidence="8" id="KW-1185">Reference proteome</keyword>
<dbReference type="Gene3D" id="3.30.310.280">
    <property type="match status" value="1"/>
</dbReference>
<reference evidence="7 8" key="1">
    <citation type="submission" date="2018-07" db="EMBL/GenBank/DDBJ databases">
        <title>Sequencing the genomes of 1000 actinobacteria strains.</title>
        <authorList>
            <person name="Klenk H.-P."/>
        </authorList>
    </citation>
    <scope>NUCLEOTIDE SEQUENCE [LARGE SCALE GENOMIC DNA]</scope>
    <source>
        <strain evidence="7 8">DSM 14442</strain>
    </source>
</reference>
<comment type="caution">
    <text evidence="7">The sequence shown here is derived from an EMBL/GenBank/DDBJ whole genome shotgun (WGS) entry which is preliminary data.</text>
</comment>
<dbReference type="Pfam" id="PF13523">
    <property type="entry name" value="Acetyltransf_8"/>
    <property type="match status" value="2"/>
</dbReference>
<dbReference type="Gene3D" id="1.10.510.40">
    <property type="match status" value="1"/>
</dbReference>
<organism evidence="7 8">
    <name type="scientific">Citricoccus muralis</name>
    <dbReference type="NCBI Taxonomy" id="169134"/>
    <lineage>
        <taxon>Bacteria</taxon>
        <taxon>Bacillati</taxon>
        <taxon>Actinomycetota</taxon>
        <taxon>Actinomycetes</taxon>
        <taxon>Micrococcales</taxon>
        <taxon>Micrococcaceae</taxon>
        <taxon>Citricoccus</taxon>
    </lineage>
</organism>
<protein>
    <recommendedName>
        <fullName evidence="4">Lysine N-acyltransferase MbtK</fullName>
    </recommendedName>
    <alternativeName>
        <fullName evidence="5">Mycobactin synthase protein K</fullName>
    </alternativeName>
</protein>
<accession>A0A3D9LEV1</accession>
<dbReference type="Pfam" id="PF04183">
    <property type="entry name" value="IucA_IucC"/>
    <property type="match status" value="1"/>
</dbReference>
<evidence type="ECO:0000256" key="4">
    <source>
        <dbReference type="ARBA" id="ARBA00020586"/>
    </source>
</evidence>
<evidence type="ECO:0000313" key="7">
    <source>
        <dbReference type="EMBL" id="REE04959.1"/>
    </source>
</evidence>
<sequence>MTAQTMNTTTAIRSATDLDPDTDAFSATTRFSFRPVDPATDAELLHSWVSTERAHFWGLTGASVEQVRAEHERIAADPHHHALIALDEHSSGAPAFLLETYDPAHSVLTGRYAWRHGDAGLHVLLPAPGTAGLGSPATTIVGRPGTADRAGGPETGYSAAAMEASLAHLFADPAVLRVVVEPDVRNTAIQALNARCGFRPVERLDLPAADGAPAKTAQLSFCTRSDFATATGRPSETTAHLSPARWATANRHLLAKALAEFTHERLLEPEFRDGTWHLNGPGVRYRFQARRYALDHWDIDAASLQCEEQTGRPGEPRKGGEGARVGRAGHAETAHDAGWAPAVPDVQRFVTAFRDVLGLSAAQLPVYLEEIGSTLASHCYKQLHSVATAAELAAGTGDAVADFQRIEAAMTEGHPCFVANNGRLGLGSDDYLDLAPETGSALPLEWVAAHVSRTRFTAVDGLDLDGLLEAELGPELRSAFRTRLERACRNTGLDAADFLPLPVHPWQWRHRLSVTFAADVATGHLVHLGATEDLYQPQQSIRTFFNRSAPERHYVKTALSVLNMGFLRGLSAEYMDATPAINDWLQGLFAADLELAPGRVQLLREVAAVGYANPLFHAATERDSAYRKMLAALWRESPATRIGQGEQLATMASLLHTDADGASLAAAYVRRSGLRATEWLERYLDAYLVPIVHCLIRHDLVFMPHGENVILVLRDGAPERVLLKDLAEEVAVLGDRTDLAPGVERLRAEVAPEDHGLSILTDIVDCFLRFLAPLLAREGLVTEERFWSVVAGRLTDYRSRHPETAERFDALRLLEPTFRLSCLNRLQLRNNRQMVDLTDPAGSLAYAGDLDNPLAGR</sequence>
<dbReference type="InterPro" id="IPR022770">
    <property type="entry name" value="IucA/IucC-like_C"/>
</dbReference>
<dbReference type="PANTHER" id="PTHR34384:SF6">
    <property type="entry name" value="STAPHYLOFERRIN B SYNTHASE"/>
    <property type="match status" value="1"/>
</dbReference>
<dbReference type="UniPathway" id="UPA00011"/>
<feature type="domain" description="Acyltransferase MbtK/IucB-like conserved" evidence="6">
    <location>
        <begin position="34"/>
        <end position="81"/>
    </location>
</feature>
<dbReference type="SUPFAM" id="SSF55729">
    <property type="entry name" value="Acyl-CoA N-acyltransferases (Nat)"/>
    <property type="match status" value="2"/>
</dbReference>
<name>A0A3D9LEV1_9MICC</name>
<comment type="similarity">
    <text evidence="3">Belongs to the IucA/IucC family.</text>
</comment>
<dbReference type="InterPro" id="IPR037455">
    <property type="entry name" value="LucA/IucC-like"/>
</dbReference>
<evidence type="ECO:0000313" key="8">
    <source>
        <dbReference type="Proteomes" id="UP000256727"/>
    </source>
</evidence>
<dbReference type="SMART" id="SM01006">
    <property type="entry name" value="AlcB"/>
    <property type="match status" value="1"/>
</dbReference>
<dbReference type="InterPro" id="IPR019432">
    <property type="entry name" value="Acyltransferase_MbtK/IucB-like"/>
</dbReference>
<comment type="function">
    <text evidence="1">Acyltransferase required for the direct transfer of medium- to long-chain fatty acyl moieties from a carrier protein (MbtL) on to the epsilon-amino group of lysine residue in the mycobactin core.</text>
</comment>
<dbReference type="GO" id="GO:0016746">
    <property type="term" value="F:acyltransferase activity"/>
    <property type="evidence" value="ECO:0007669"/>
    <property type="project" value="InterPro"/>
</dbReference>
<dbReference type="InterPro" id="IPR007310">
    <property type="entry name" value="Aerobactin_biosyn_IucA/IucC_N"/>
</dbReference>
<dbReference type="Gene3D" id="6.10.250.3370">
    <property type="match status" value="1"/>
</dbReference>
<dbReference type="Proteomes" id="UP000256727">
    <property type="component" value="Unassembled WGS sequence"/>
</dbReference>
<proteinExistence type="inferred from homology"/>
<dbReference type="EMBL" id="QREH01000001">
    <property type="protein sequence ID" value="REE04959.1"/>
    <property type="molecule type" value="Genomic_DNA"/>
</dbReference>
<dbReference type="GO" id="GO:0016881">
    <property type="term" value="F:acid-amino acid ligase activity"/>
    <property type="evidence" value="ECO:0007669"/>
    <property type="project" value="UniProtKB-ARBA"/>
</dbReference>
<dbReference type="Pfam" id="PF06276">
    <property type="entry name" value="FhuF"/>
    <property type="match status" value="1"/>
</dbReference>
<evidence type="ECO:0000259" key="6">
    <source>
        <dbReference type="SMART" id="SM01006"/>
    </source>
</evidence>
<dbReference type="GO" id="GO:0019290">
    <property type="term" value="P:siderophore biosynthetic process"/>
    <property type="evidence" value="ECO:0007669"/>
    <property type="project" value="InterPro"/>
</dbReference>
<evidence type="ECO:0000256" key="5">
    <source>
        <dbReference type="ARBA" id="ARBA00031122"/>
    </source>
</evidence>
<evidence type="ECO:0000256" key="2">
    <source>
        <dbReference type="ARBA" id="ARBA00005102"/>
    </source>
</evidence>
<dbReference type="PANTHER" id="PTHR34384">
    <property type="entry name" value="L-2,3-DIAMINOPROPANOATE--CITRATE LIGASE"/>
    <property type="match status" value="1"/>
</dbReference>
<dbReference type="AlphaFoldDB" id="A0A3D9LEV1"/>
<comment type="pathway">
    <text evidence="2">Siderophore biosynthesis; mycobactin biosynthesis.</text>
</comment>
<dbReference type="Gene3D" id="3.40.630.30">
    <property type="match status" value="1"/>
</dbReference>
<gene>
    <name evidence="7" type="ORF">C8E99_2817</name>
</gene>